<evidence type="ECO:0000256" key="1">
    <source>
        <dbReference type="SAM" id="MobiDB-lite"/>
    </source>
</evidence>
<sequence>MESINGSDTNDVDALQGIRIQLIHNMPRHLTHVTSHDPESTAGQRRKITSRS</sequence>
<feature type="region of interest" description="Disordered" evidence="1">
    <location>
        <begin position="29"/>
        <end position="52"/>
    </location>
</feature>
<reference evidence="3" key="2">
    <citation type="submission" date="2015-01" db="EMBL/GenBank/DDBJ databases">
        <title>Evolutionary Origins and Diversification of the Mycorrhizal Mutualists.</title>
        <authorList>
            <consortium name="DOE Joint Genome Institute"/>
            <consortium name="Mycorrhizal Genomics Consortium"/>
            <person name="Kohler A."/>
            <person name="Kuo A."/>
            <person name="Nagy L.G."/>
            <person name="Floudas D."/>
            <person name="Copeland A."/>
            <person name="Barry K.W."/>
            <person name="Cichocki N."/>
            <person name="Veneault-Fourrey C."/>
            <person name="LaButti K."/>
            <person name="Lindquist E.A."/>
            <person name="Lipzen A."/>
            <person name="Lundell T."/>
            <person name="Morin E."/>
            <person name="Murat C."/>
            <person name="Riley R."/>
            <person name="Ohm R."/>
            <person name="Sun H."/>
            <person name="Tunlid A."/>
            <person name="Henrissat B."/>
            <person name="Grigoriev I.V."/>
            <person name="Hibbett D.S."/>
            <person name="Martin F."/>
        </authorList>
    </citation>
    <scope>NUCLEOTIDE SEQUENCE [LARGE SCALE GENOMIC DNA]</scope>
    <source>
        <strain evidence="3">Marx 270</strain>
    </source>
</reference>
<protein>
    <submittedName>
        <fullName evidence="2">Uncharacterized protein</fullName>
    </submittedName>
</protein>
<proteinExistence type="predicted"/>
<organism evidence="2 3">
    <name type="scientific">Pisolithus tinctorius Marx 270</name>
    <dbReference type="NCBI Taxonomy" id="870435"/>
    <lineage>
        <taxon>Eukaryota</taxon>
        <taxon>Fungi</taxon>
        <taxon>Dikarya</taxon>
        <taxon>Basidiomycota</taxon>
        <taxon>Agaricomycotina</taxon>
        <taxon>Agaricomycetes</taxon>
        <taxon>Agaricomycetidae</taxon>
        <taxon>Boletales</taxon>
        <taxon>Sclerodermatineae</taxon>
        <taxon>Pisolithaceae</taxon>
        <taxon>Pisolithus</taxon>
    </lineage>
</organism>
<dbReference type="EMBL" id="KN831961">
    <property type="protein sequence ID" value="KIO07238.1"/>
    <property type="molecule type" value="Genomic_DNA"/>
</dbReference>
<evidence type="ECO:0000313" key="2">
    <source>
        <dbReference type="EMBL" id="KIO07238.1"/>
    </source>
</evidence>
<keyword evidence="3" id="KW-1185">Reference proteome</keyword>
<evidence type="ECO:0000313" key="3">
    <source>
        <dbReference type="Proteomes" id="UP000054217"/>
    </source>
</evidence>
<dbReference type="InParanoid" id="A0A0C3JDU2"/>
<dbReference type="HOGENOM" id="CLU_3088201_0_0_1"/>
<dbReference type="Proteomes" id="UP000054217">
    <property type="component" value="Unassembled WGS sequence"/>
</dbReference>
<accession>A0A0C3JDU2</accession>
<name>A0A0C3JDU2_PISTI</name>
<dbReference type="AlphaFoldDB" id="A0A0C3JDU2"/>
<reference evidence="2 3" key="1">
    <citation type="submission" date="2014-04" db="EMBL/GenBank/DDBJ databases">
        <authorList>
            <consortium name="DOE Joint Genome Institute"/>
            <person name="Kuo A."/>
            <person name="Kohler A."/>
            <person name="Costa M.D."/>
            <person name="Nagy L.G."/>
            <person name="Floudas D."/>
            <person name="Copeland A."/>
            <person name="Barry K.W."/>
            <person name="Cichocki N."/>
            <person name="Veneault-Fourrey C."/>
            <person name="LaButti K."/>
            <person name="Lindquist E.A."/>
            <person name="Lipzen A."/>
            <person name="Lundell T."/>
            <person name="Morin E."/>
            <person name="Murat C."/>
            <person name="Sun H."/>
            <person name="Tunlid A."/>
            <person name="Henrissat B."/>
            <person name="Grigoriev I.V."/>
            <person name="Hibbett D.S."/>
            <person name="Martin F."/>
            <person name="Nordberg H.P."/>
            <person name="Cantor M.N."/>
            <person name="Hua S.X."/>
        </authorList>
    </citation>
    <scope>NUCLEOTIDE SEQUENCE [LARGE SCALE GENOMIC DNA]</scope>
    <source>
        <strain evidence="2 3">Marx 270</strain>
    </source>
</reference>
<gene>
    <name evidence="2" type="ORF">M404DRAFT_998661</name>
</gene>